<evidence type="ECO:0000313" key="3">
    <source>
        <dbReference type="Proteomes" id="UP000432350"/>
    </source>
</evidence>
<organism evidence="2 3">
    <name type="scientific">Sphingobacterium multivorum</name>
    <dbReference type="NCBI Taxonomy" id="28454"/>
    <lineage>
        <taxon>Bacteria</taxon>
        <taxon>Pseudomonadati</taxon>
        <taxon>Bacteroidota</taxon>
        <taxon>Sphingobacteriia</taxon>
        <taxon>Sphingobacteriales</taxon>
        <taxon>Sphingobacteriaceae</taxon>
        <taxon>Sphingobacterium</taxon>
    </lineage>
</organism>
<keyword evidence="1" id="KW-0812">Transmembrane</keyword>
<name>A0A654DE27_SPHMU</name>
<gene>
    <name evidence="2" type="ORF">SPHINGO8BC_60053</name>
</gene>
<keyword evidence="1" id="KW-1133">Transmembrane helix</keyword>
<reference evidence="2 3" key="1">
    <citation type="submission" date="2019-10" db="EMBL/GenBank/DDBJ databases">
        <authorList>
            <person name="Karimi E."/>
        </authorList>
    </citation>
    <scope>NUCLEOTIDE SEQUENCE [LARGE SCALE GENOMIC DNA]</scope>
    <source>
        <strain evidence="2">Sphingobacterium sp. 8BC</strain>
    </source>
</reference>
<keyword evidence="1" id="KW-0472">Membrane</keyword>
<accession>A0A654DE27</accession>
<protein>
    <submittedName>
        <fullName evidence="2">Uncharacterized protein</fullName>
    </submittedName>
</protein>
<evidence type="ECO:0000256" key="1">
    <source>
        <dbReference type="SAM" id="Phobius"/>
    </source>
</evidence>
<dbReference type="AlphaFoldDB" id="A0A654DE27"/>
<sequence length="126" mass="15002">MILDPEVYRTRSRMLGFVIAHIFVVYMKKMAYYRVYQRGDDDKNNGFYQATPVLGNIFFYIFSGCSNEFTNRVQDAALEMKDMLNLVDDIMRINSFKDRWLSAFRTEIQRYICPTVFAICHIYTML</sequence>
<dbReference type="Proteomes" id="UP000432350">
    <property type="component" value="Unassembled WGS sequence"/>
</dbReference>
<proteinExistence type="predicted"/>
<evidence type="ECO:0000313" key="2">
    <source>
        <dbReference type="EMBL" id="VXD03590.1"/>
    </source>
</evidence>
<feature type="transmembrane region" description="Helical" evidence="1">
    <location>
        <begin position="12"/>
        <end position="28"/>
    </location>
</feature>
<dbReference type="EMBL" id="CABWMV010000025">
    <property type="protein sequence ID" value="VXD03590.1"/>
    <property type="molecule type" value="Genomic_DNA"/>
</dbReference>